<dbReference type="SUPFAM" id="SSF49464">
    <property type="entry name" value="Carboxypeptidase regulatory domain-like"/>
    <property type="match status" value="1"/>
</dbReference>
<evidence type="ECO:0000256" key="7">
    <source>
        <dbReference type="ARBA" id="ARBA00023136"/>
    </source>
</evidence>
<keyword evidence="5" id="KW-0732">Signal</keyword>
<organism evidence="11 12">
    <name type="scientific">Mesonia sediminis</name>
    <dbReference type="NCBI Taxonomy" id="1703946"/>
    <lineage>
        <taxon>Bacteria</taxon>
        <taxon>Pseudomonadati</taxon>
        <taxon>Bacteroidota</taxon>
        <taxon>Flavobacteriia</taxon>
        <taxon>Flavobacteriales</taxon>
        <taxon>Flavobacteriaceae</taxon>
        <taxon>Mesonia</taxon>
    </lineage>
</organism>
<dbReference type="InterPro" id="IPR000531">
    <property type="entry name" value="Beta-barrel_TonB"/>
</dbReference>
<evidence type="ECO:0000313" key="11">
    <source>
        <dbReference type="EMBL" id="MFD2698549.1"/>
    </source>
</evidence>
<keyword evidence="3" id="KW-1134">Transmembrane beta strand</keyword>
<keyword evidence="7" id="KW-0472">Membrane</keyword>
<dbReference type="Gene3D" id="2.170.130.10">
    <property type="entry name" value="TonB-dependent receptor, plug domain"/>
    <property type="match status" value="1"/>
</dbReference>
<gene>
    <name evidence="11" type="ORF">ACFSQ0_11150</name>
</gene>
<reference evidence="12" key="1">
    <citation type="journal article" date="2019" name="Int. J. Syst. Evol. Microbiol.">
        <title>The Global Catalogue of Microorganisms (GCM) 10K type strain sequencing project: providing services to taxonomists for standard genome sequencing and annotation.</title>
        <authorList>
            <consortium name="The Broad Institute Genomics Platform"/>
            <consortium name="The Broad Institute Genome Sequencing Center for Infectious Disease"/>
            <person name="Wu L."/>
            <person name="Ma J."/>
        </authorList>
    </citation>
    <scope>NUCLEOTIDE SEQUENCE [LARGE SCALE GENOMIC DNA]</scope>
    <source>
        <strain evidence="12">KCTC 42255</strain>
    </source>
</reference>
<dbReference type="Proteomes" id="UP001597357">
    <property type="component" value="Unassembled WGS sequence"/>
</dbReference>
<evidence type="ECO:0000259" key="10">
    <source>
        <dbReference type="Pfam" id="PF00593"/>
    </source>
</evidence>
<evidence type="ECO:0000313" key="12">
    <source>
        <dbReference type="Proteomes" id="UP001597357"/>
    </source>
</evidence>
<dbReference type="InterPro" id="IPR008969">
    <property type="entry name" value="CarboxyPept-like_regulatory"/>
</dbReference>
<keyword evidence="2" id="KW-0813">Transport</keyword>
<dbReference type="SUPFAM" id="SSF56935">
    <property type="entry name" value="Porins"/>
    <property type="match status" value="1"/>
</dbReference>
<dbReference type="Gene3D" id="2.40.170.20">
    <property type="entry name" value="TonB-dependent receptor, beta-barrel domain"/>
    <property type="match status" value="1"/>
</dbReference>
<name>A0ABW5SHF8_9FLAO</name>
<evidence type="ECO:0000256" key="5">
    <source>
        <dbReference type="ARBA" id="ARBA00022729"/>
    </source>
</evidence>
<evidence type="ECO:0000256" key="2">
    <source>
        <dbReference type="ARBA" id="ARBA00022448"/>
    </source>
</evidence>
<dbReference type="InterPro" id="IPR037066">
    <property type="entry name" value="Plug_dom_sf"/>
</dbReference>
<comment type="caution">
    <text evidence="11">The sequence shown here is derived from an EMBL/GenBank/DDBJ whole genome shotgun (WGS) entry which is preliminary data.</text>
</comment>
<evidence type="ECO:0000256" key="6">
    <source>
        <dbReference type="ARBA" id="ARBA00023077"/>
    </source>
</evidence>
<proteinExistence type="predicted"/>
<feature type="domain" description="TonB-dependent receptor-like beta-barrel" evidence="10">
    <location>
        <begin position="365"/>
        <end position="870"/>
    </location>
</feature>
<keyword evidence="9" id="KW-0998">Cell outer membrane</keyword>
<evidence type="ECO:0000256" key="4">
    <source>
        <dbReference type="ARBA" id="ARBA00022692"/>
    </source>
</evidence>
<keyword evidence="4" id="KW-0812">Transmembrane</keyword>
<dbReference type="PANTHER" id="PTHR30069:SF29">
    <property type="entry name" value="HEMOGLOBIN AND HEMOGLOBIN-HAPTOGLOBIN-BINDING PROTEIN 1-RELATED"/>
    <property type="match status" value="1"/>
</dbReference>
<dbReference type="PANTHER" id="PTHR30069">
    <property type="entry name" value="TONB-DEPENDENT OUTER MEMBRANE RECEPTOR"/>
    <property type="match status" value="1"/>
</dbReference>
<dbReference type="RefSeq" id="WP_379048264.1">
    <property type="nucleotide sequence ID" value="NZ_JBHULZ010000041.1"/>
</dbReference>
<comment type="subcellular location">
    <subcellularLocation>
        <location evidence="1">Cell outer membrane</location>
        <topology evidence="1">Multi-pass membrane protein</topology>
    </subcellularLocation>
</comment>
<protein>
    <submittedName>
        <fullName evidence="11">TonB-dependent receptor domain-containing protein</fullName>
    </submittedName>
</protein>
<dbReference type="EMBL" id="JBHULZ010000041">
    <property type="protein sequence ID" value="MFD2698549.1"/>
    <property type="molecule type" value="Genomic_DNA"/>
</dbReference>
<dbReference type="InterPro" id="IPR036942">
    <property type="entry name" value="Beta-barrel_TonB_sf"/>
</dbReference>
<evidence type="ECO:0000256" key="1">
    <source>
        <dbReference type="ARBA" id="ARBA00004571"/>
    </source>
</evidence>
<keyword evidence="6" id="KW-0798">TonB box</keyword>
<dbReference type="Pfam" id="PF00593">
    <property type="entry name" value="TonB_dep_Rec_b-barrel"/>
    <property type="match status" value="1"/>
</dbReference>
<keyword evidence="12" id="KW-1185">Reference proteome</keyword>
<evidence type="ECO:0000256" key="8">
    <source>
        <dbReference type="ARBA" id="ARBA00023170"/>
    </source>
</evidence>
<keyword evidence="8 11" id="KW-0675">Receptor</keyword>
<dbReference type="Pfam" id="PF13715">
    <property type="entry name" value="CarbopepD_reg_2"/>
    <property type="match status" value="1"/>
</dbReference>
<evidence type="ECO:0000256" key="9">
    <source>
        <dbReference type="ARBA" id="ARBA00023237"/>
    </source>
</evidence>
<evidence type="ECO:0000256" key="3">
    <source>
        <dbReference type="ARBA" id="ARBA00022452"/>
    </source>
</evidence>
<sequence>MRFFIVFFLLPISVFAQQRITGSVQDAESLERLPYVSVINLTTNTWVLTDEEGNFSIGVGELKRVELQFQLLGKKTITRWFDTKNSLDDIKISLADENLRLEEVVVKATKGHTFSEVLFEEEAINQVQAFSLNEVLEQLPGQQISNFSLNEFKPIAFRTVRPNTVSDDGFGNKSFGTAVVVDDIPLSNNENMQSYTANMASPFAANYLGFGDNRAGTGFNGTFSNANFGVDLRQIATQNIEKIEVVQGIPSVKYGDLTSGLIKIDQKAGRSPYLAYASLREGTTEYGVNKGLTLPSGLGFLNVSTSFLDAQANPREAYTNYRRVNSQLMWSWANKEKNIKNSLSLQYGFHLDDVNYDKEERSEKKVKNEQKDWRLTNRFSYHFKPKAFLDYFDFNVNFNFSSQYSFESKAVNNGGKLVGFGTREGVYEGVYTAPRYTSVKAVEGKPLSLYAAGLVYKSISNLNSTHNLSAGFNYRLSDNLGAGRLGSPKTSISQFTNQTGSGSSAFRPYNYADQVQAESQISLFLEDDFTRFYKNKTLRITAGLRADLQNEYLSLSPRVNSALIFNKIKLRAGLGLTAKAPSLNQIYTGYRYYDVVLADFRYPGVYNIGAIQTFVEREDNPNVKPSRSLRTELGADYKFGFATLNITAFYNKLFQGISSQSYAVRRDLAEVAIDDSDLQNPELQITGYRPYYYTESQIANVFESEDYGVETFLNFPSLVFKQLSFGLQASYVRTQDFPGNDRFVKSSDASTPIQFGLYKRGIVNREKLNLGGNLSYHIPQIGLLINVRSEHIIIDNYQRGASLYPYAYIDSQLNKVSIAPSEQNNTDLFGDIIKPDAGYVQPQTEVYHNYHLRISKDFLNGFRFSFYVNNFLDLKPTRLVIENGQLVKRTNPDVVQLSFGTKIEYQF</sequence>
<dbReference type="InterPro" id="IPR039426">
    <property type="entry name" value="TonB-dep_rcpt-like"/>
</dbReference>
<accession>A0ABW5SHF8</accession>